<dbReference type="PANTHER" id="PTHR43024:SF1">
    <property type="entry name" value="UDP-N-ACETYLMURAMOYL-TRIPEPTIDE--D-ALANYL-D-ALANINE LIGASE"/>
    <property type="match status" value="1"/>
</dbReference>
<dbReference type="InterPro" id="IPR013221">
    <property type="entry name" value="Mur_ligase_cen"/>
</dbReference>
<dbReference type="Gene3D" id="3.40.1190.10">
    <property type="entry name" value="Mur-like, catalytic domain"/>
    <property type="match status" value="1"/>
</dbReference>
<name>A0A9D1EPN8_9FIRM</name>
<evidence type="ECO:0000256" key="2">
    <source>
        <dbReference type="ARBA" id="ARBA00022741"/>
    </source>
</evidence>
<reference evidence="7" key="2">
    <citation type="journal article" date="2021" name="PeerJ">
        <title>Extensive microbial diversity within the chicken gut microbiome revealed by metagenomics and culture.</title>
        <authorList>
            <person name="Gilroy R."/>
            <person name="Ravi A."/>
            <person name="Getino M."/>
            <person name="Pursley I."/>
            <person name="Horton D.L."/>
            <person name="Alikhan N.F."/>
            <person name="Baker D."/>
            <person name="Gharbi K."/>
            <person name="Hall N."/>
            <person name="Watson M."/>
            <person name="Adriaenssens E.M."/>
            <person name="Foster-Nyarko E."/>
            <person name="Jarju S."/>
            <person name="Secka A."/>
            <person name="Antonio M."/>
            <person name="Oren A."/>
            <person name="Chaudhuri R.R."/>
            <person name="La Ragione R."/>
            <person name="Hildebrand F."/>
            <person name="Pallen M.J."/>
        </authorList>
    </citation>
    <scope>NUCLEOTIDE SEQUENCE</scope>
    <source>
        <strain evidence="7">CHK157-1446</strain>
    </source>
</reference>
<feature type="transmembrane region" description="Helical" evidence="4">
    <location>
        <begin position="6"/>
        <end position="26"/>
    </location>
</feature>
<evidence type="ECO:0000256" key="3">
    <source>
        <dbReference type="ARBA" id="ARBA00022840"/>
    </source>
</evidence>
<dbReference type="EMBL" id="DVIR01000062">
    <property type="protein sequence ID" value="HIS25113.1"/>
    <property type="molecule type" value="Genomic_DNA"/>
</dbReference>
<dbReference type="Proteomes" id="UP000823982">
    <property type="component" value="Unassembled WGS sequence"/>
</dbReference>
<keyword evidence="4" id="KW-1133">Transmembrane helix</keyword>
<keyword evidence="1 7" id="KW-0436">Ligase</keyword>
<feature type="transmembrane region" description="Helical" evidence="4">
    <location>
        <begin position="140"/>
        <end position="164"/>
    </location>
</feature>
<protein>
    <submittedName>
        <fullName evidence="7">UDP-N-acetylmuramoyl-tripeptide--D-alanyl-D-alanine ligase</fullName>
    </submittedName>
</protein>
<accession>A0A9D1EPN8</accession>
<evidence type="ECO:0000313" key="8">
    <source>
        <dbReference type="Proteomes" id="UP000823982"/>
    </source>
</evidence>
<dbReference type="Gene3D" id="3.90.190.20">
    <property type="entry name" value="Mur ligase, C-terminal domain"/>
    <property type="match status" value="1"/>
</dbReference>
<comment type="caution">
    <text evidence="7">The sequence shown here is derived from an EMBL/GenBank/DDBJ whole genome shotgun (WGS) entry which is preliminary data.</text>
</comment>
<evidence type="ECO:0000259" key="6">
    <source>
        <dbReference type="Pfam" id="PF08245"/>
    </source>
</evidence>
<reference evidence="7" key="1">
    <citation type="submission" date="2020-10" db="EMBL/GenBank/DDBJ databases">
        <authorList>
            <person name="Gilroy R."/>
        </authorList>
    </citation>
    <scope>NUCLEOTIDE SEQUENCE</scope>
    <source>
        <strain evidence="7">CHK157-1446</strain>
    </source>
</reference>
<dbReference type="AlphaFoldDB" id="A0A9D1EPN8"/>
<proteinExistence type="predicted"/>
<dbReference type="GO" id="GO:0016881">
    <property type="term" value="F:acid-amino acid ligase activity"/>
    <property type="evidence" value="ECO:0007669"/>
    <property type="project" value="InterPro"/>
</dbReference>
<dbReference type="InterPro" id="IPR036615">
    <property type="entry name" value="Mur_ligase_C_dom_sf"/>
</dbReference>
<feature type="transmembrane region" description="Helical" evidence="4">
    <location>
        <begin position="114"/>
        <end position="134"/>
    </location>
</feature>
<dbReference type="SUPFAM" id="SSF53244">
    <property type="entry name" value="MurD-like peptide ligases, peptide-binding domain"/>
    <property type="match status" value="1"/>
</dbReference>
<dbReference type="SUPFAM" id="SSF53623">
    <property type="entry name" value="MurD-like peptide ligases, catalytic domain"/>
    <property type="match status" value="1"/>
</dbReference>
<dbReference type="InterPro" id="IPR004101">
    <property type="entry name" value="Mur_ligase_C"/>
</dbReference>
<keyword evidence="4" id="KW-0472">Membrane</keyword>
<sequence>MLYIIITWIAFAAYIFAAWFCLRHFIHMFQLNSYKPRVQAKWVIKNSRRFIGVTAALLIVFAVFSSVAAAYESAAACIAVTVCSALCFAASALFMLPKKSYKTPLKYTKRAARLILTLAIIYLIPTVAMFISAWDVRVRSAVAICACFLWVFSAPWMVLLANMINRPLELLINRYYINDAKKILKNCPSLTVIGITGSFGKTSVKYFLDALLSVKYSVLKTPGNFNTPLGVVKTVRGSLRATHEIFLCEMGAKNVGDIKEICDIVHPRHGIITSVGPMHLESFKTIENVKKTKFELADALPDDGMLFLNCDDENIRSVISSSGRKFTAYGIDDKRGYYADDIRISERGSEFTIHSPSAQSCSYRTSLIGRHNIINICGAIAVANSLGISLEELRPAVRRLESVPHRLQLINRGDYSIIDDAYNSNPSGTKAALEALSMADGMKILVTPGMIELGGMEYELNRQFGYDASKVCDYVALVGEKQTKPILDGLLSAGYDREKIYVAKDLGDAMSAVYSLTSGGKRKIILLENDLPDNY</sequence>
<keyword evidence="3" id="KW-0067">ATP-binding</keyword>
<feature type="transmembrane region" description="Helical" evidence="4">
    <location>
        <begin position="47"/>
        <end position="67"/>
    </location>
</feature>
<feature type="domain" description="Mur ligase central" evidence="6">
    <location>
        <begin position="195"/>
        <end position="383"/>
    </location>
</feature>
<feature type="domain" description="Mur ligase C-terminal" evidence="5">
    <location>
        <begin position="405"/>
        <end position="515"/>
    </location>
</feature>
<dbReference type="InterPro" id="IPR036565">
    <property type="entry name" value="Mur-like_cat_sf"/>
</dbReference>
<evidence type="ECO:0000256" key="1">
    <source>
        <dbReference type="ARBA" id="ARBA00022598"/>
    </source>
</evidence>
<dbReference type="PANTHER" id="PTHR43024">
    <property type="entry name" value="UDP-N-ACETYLMURAMOYL-TRIPEPTIDE--D-ALANYL-D-ALANINE LIGASE"/>
    <property type="match status" value="1"/>
</dbReference>
<dbReference type="Pfam" id="PF02875">
    <property type="entry name" value="Mur_ligase_C"/>
    <property type="match status" value="1"/>
</dbReference>
<evidence type="ECO:0000313" key="7">
    <source>
        <dbReference type="EMBL" id="HIS25113.1"/>
    </source>
</evidence>
<feature type="transmembrane region" description="Helical" evidence="4">
    <location>
        <begin position="73"/>
        <end position="94"/>
    </location>
</feature>
<dbReference type="InterPro" id="IPR051046">
    <property type="entry name" value="MurCDEF_CellWall_CoF430Synth"/>
</dbReference>
<dbReference type="Pfam" id="PF08245">
    <property type="entry name" value="Mur_ligase_M"/>
    <property type="match status" value="1"/>
</dbReference>
<evidence type="ECO:0000259" key="5">
    <source>
        <dbReference type="Pfam" id="PF02875"/>
    </source>
</evidence>
<evidence type="ECO:0000256" key="4">
    <source>
        <dbReference type="SAM" id="Phobius"/>
    </source>
</evidence>
<gene>
    <name evidence="7" type="ORF">IAD01_06905</name>
</gene>
<organism evidence="7 8">
    <name type="scientific">Candidatus Faeciplasma gallinarum</name>
    <dbReference type="NCBI Taxonomy" id="2840799"/>
    <lineage>
        <taxon>Bacteria</taxon>
        <taxon>Bacillati</taxon>
        <taxon>Bacillota</taxon>
        <taxon>Clostridia</taxon>
        <taxon>Eubacteriales</taxon>
        <taxon>Oscillospiraceae</taxon>
        <taxon>Oscillospiraceae incertae sedis</taxon>
        <taxon>Candidatus Faeciplasma</taxon>
    </lineage>
</organism>
<keyword evidence="4" id="KW-0812">Transmembrane</keyword>
<dbReference type="GO" id="GO:0005524">
    <property type="term" value="F:ATP binding"/>
    <property type="evidence" value="ECO:0007669"/>
    <property type="project" value="UniProtKB-KW"/>
</dbReference>
<keyword evidence="2" id="KW-0547">Nucleotide-binding</keyword>